<dbReference type="SUPFAM" id="SSF52540">
    <property type="entry name" value="P-loop containing nucleoside triphosphate hydrolases"/>
    <property type="match status" value="1"/>
</dbReference>
<evidence type="ECO:0000313" key="2">
    <source>
        <dbReference type="Proteomes" id="UP001056708"/>
    </source>
</evidence>
<gene>
    <name evidence="1" type="ORF">NEA10_14975</name>
</gene>
<organism evidence="1 2">
    <name type="scientific">Phormidium yuhuli AB48</name>
    <dbReference type="NCBI Taxonomy" id="2940671"/>
    <lineage>
        <taxon>Bacteria</taxon>
        <taxon>Bacillati</taxon>
        <taxon>Cyanobacteriota</taxon>
        <taxon>Cyanophyceae</taxon>
        <taxon>Oscillatoriophycideae</taxon>
        <taxon>Oscillatoriales</taxon>
        <taxon>Oscillatoriaceae</taxon>
        <taxon>Phormidium</taxon>
        <taxon>Phormidium yuhuli</taxon>
    </lineage>
</organism>
<dbReference type="SUPFAM" id="SSF46894">
    <property type="entry name" value="C-terminal effector domain of the bipartite response regulators"/>
    <property type="match status" value="1"/>
</dbReference>
<evidence type="ECO:0000313" key="1">
    <source>
        <dbReference type="EMBL" id="USR90140.1"/>
    </source>
</evidence>
<accession>A0ABY5AM99</accession>
<keyword evidence="2" id="KW-1185">Reference proteome</keyword>
<name>A0ABY5AM99_9CYAN</name>
<protein>
    <submittedName>
        <fullName evidence="1">AAA-like domain-containing protein</fullName>
    </submittedName>
</protein>
<dbReference type="Proteomes" id="UP001056708">
    <property type="component" value="Chromosome"/>
</dbReference>
<dbReference type="Pfam" id="PF14516">
    <property type="entry name" value="AAA_35"/>
    <property type="match status" value="1"/>
</dbReference>
<dbReference type="InterPro" id="IPR027417">
    <property type="entry name" value="P-loop_NTPase"/>
</dbReference>
<reference evidence="1" key="1">
    <citation type="submission" date="2022-06" db="EMBL/GenBank/DDBJ databases">
        <title>Genome sequence of Phormidium yuhuli AB48 isolated from an industrial photobioreactor environment.</title>
        <authorList>
            <person name="Qiu Y."/>
            <person name="Noonan A.J.C."/>
            <person name="Dofher K."/>
            <person name="Koch M."/>
            <person name="Kieft B."/>
            <person name="Lin X."/>
            <person name="Ziels R.M."/>
            <person name="Hallam S.J."/>
        </authorList>
    </citation>
    <scope>NUCLEOTIDE SEQUENCE</scope>
    <source>
        <strain evidence="1">AB48</strain>
    </source>
</reference>
<dbReference type="RefSeq" id="WP_252661930.1">
    <property type="nucleotide sequence ID" value="NZ_CP098611.1"/>
</dbReference>
<sequence>MNAQTFQQHLQALKAESPKTYELLREFLRNGGNWKQTAETRGIKEGTARKHISNVYAKFEIGGQRQKKTLLVALFSQYQPDWVNSEQRLNRVERLTGIVPLNSPFYIERSEDEIIKQAFRSCQNDERLVFCRLRSARGLGKSSLLVRLQNFLEQELHHHVGWVDLAEGTLGNLDDFPNLIKFFTRSVAREFAPALPPQHQLDALQDHWREELAPGVNCMDYLEQQVFKPIKTLTPSQPLTLIIDGIDSLLGQRNVQGPFLDWLRSWNERKMKRVSQDPVVWSNVVIAYSTDPYAAYEMAGSPLDNVGLPIELTEFNQSQVQKLIKLYGLPWHNDEKQVKLLMDWIGGHPELLNRSLYAMRIENRSLEDFLESATQPGSEFNTYLQEYLMLLQEHPSLKSCFINILRGKPAQDEFAIFQLDKCGLIDVDSSDNKPRPRFKLYEKYFKRALAADTES</sequence>
<proteinExistence type="predicted"/>
<dbReference type="EMBL" id="CP098611">
    <property type="protein sequence ID" value="USR90140.1"/>
    <property type="molecule type" value="Genomic_DNA"/>
</dbReference>
<dbReference type="InterPro" id="IPR016032">
    <property type="entry name" value="Sig_transdc_resp-reg_C-effctor"/>
</dbReference>